<dbReference type="Pfam" id="PF13175">
    <property type="entry name" value="AAA_15"/>
    <property type="match status" value="1"/>
</dbReference>
<dbReference type="RefSeq" id="WP_179918295.1">
    <property type="nucleotide sequence ID" value="NZ_CP058909.1"/>
</dbReference>
<dbReference type="AlphaFoldDB" id="A0A7D5PCG3"/>
<dbReference type="InterPro" id="IPR027417">
    <property type="entry name" value="P-loop_NTPase"/>
</dbReference>
<sequence>MLESQIRPHHVMYLEDIRVHGFKGIRDLRFKPNRINLITGPNNSGKTSFLESLNLVFNPQIISEWEDNIDYLINAKSKTAAIDCEFSGHQTTFNDFSDTDKDDSRLKNRELGLRPPRKSEALDAFVDVLLTLSSQGPDTDYYVDRLFGRTLSPEDFETITDDSQFHEIVDESLRETIITASEDLDQSTIRDSCIVLSVDGEEYPYIYLEDSIYSGLRAEISNMAARRALTKLYHEEDEIFANEDQINRLQQMFSDLLIPRLGKDRFVYEKPSSVGQVVFANTETVTGENVDLSKNNGAVRLQNIEKYVKKTSILRNLEDLSFDYLVFNEDGEEYQVPYGFMGQGFQQVMTILWELYKSDVSETVFLLEEAENHMHPGYVNKLVYFLVDLAMEEEIQLFITTHDLDFLDAFFSQNIGNDEVSFLKDHFKLLKMGRRYSEQLDYSQAEKELEDIHTDLRGI</sequence>
<dbReference type="PANTHER" id="PTHR43581">
    <property type="entry name" value="ATP/GTP PHOSPHATASE"/>
    <property type="match status" value="1"/>
</dbReference>
<protein>
    <submittedName>
        <fullName evidence="2">AAA family ATPase</fullName>
    </submittedName>
</protein>
<dbReference type="KEGG" id="hpel:HZS54_17120"/>
<keyword evidence="3" id="KW-1185">Reference proteome</keyword>
<name>A0A7D5PCG3_9EURY</name>
<gene>
    <name evidence="2" type="ORF">HZS54_17120</name>
</gene>
<dbReference type="OrthoDB" id="25344at2157"/>
<dbReference type="SUPFAM" id="SSF52540">
    <property type="entry name" value="P-loop containing nucleoside triphosphate hydrolases"/>
    <property type="match status" value="1"/>
</dbReference>
<organism evidence="2 3">
    <name type="scientific">Halosimplex pelagicum</name>
    <dbReference type="NCBI Taxonomy" id="869886"/>
    <lineage>
        <taxon>Archaea</taxon>
        <taxon>Methanobacteriati</taxon>
        <taxon>Methanobacteriota</taxon>
        <taxon>Stenosarchaea group</taxon>
        <taxon>Halobacteria</taxon>
        <taxon>Halobacteriales</taxon>
        <taxon>Haloarculaceae</taxon>
        <taxon>Halosimplex</taxon>
    </lineage>
</organism>
<reference evidence="2 3" key="1">
    <citation type="submission" date="2020-07" db="EMBL/GenBank/DDBJ databases">
        <title>Halosimplex litoreum sp. nov. and Halosimplex rubrum sp. nov., isolated from different salt environments.</title>
        <authorList>
            <person name="Cui H."/>
        </authorList>
    </citation>
    <scope>NUCLEOTIDE SEQUENCE [LARGE SCALE GENOMIC DNA]</scope>
    <source>
        <strain evidence="2 3">R2</strain>
    </source>
</reference>
<dbReference type="PANTHER" id="PTHR43581:SF4">
    <property type="entry name" value="ATP_GTP PHOSPHATASE"/>
    <property type="match status" value="1"/>
</dbReference>
<feature type="domain" description="Endonuclease GajA/Old nuclease/RecF-like AAA" evidence="1">
    <location>
        <begin position="12"/>
        <end position="402"/>
    </location>
</feature>
<dbReference type="InterPro" id="IPR051396">
    <property type="entry name" value="Bact_Antivir_Def_Nuclease"/>
</dbReference>
<dbReference type="CDD" id="cd00267">
    <property type="entry name" value="ABC_ATPase"/>
    <property type="match status" value="1"/>
</dbReference>
<dbReference type="InterPro" id="IPR041685">
    <property type="entry name" value="AAA_GajA/Old/RecF-like"/>
</dbReference>
<evidence type="ECO:0000313" key="3">
    <source>
        <dbReference type="Proteomes" id="UP000509346"/>
    </source>
</evidence>
<evidence type="ECO:0000313" key="2">
    <source>
        <dbReference type="EMBL" id="QLH83245.1"/>
    </source>
</evidence>
<dbReference type="Proteomes" id="UP000509346">
    <property type="component" value="Chromosome"/>
</dbReference>
<dbReference type="GeneID" id="56084347"/>
<proteinExistence type="predicted"/>
<dbReference type="EMBL" id="CP058909">
    <property type="protein sequence ID" value="QLH83245.1"/>
    <property type="molecule type" value="Genomic_DNA"/>
</dbReference>
<accession>A0A7D5PCG3</accession>
<dbReference type="Gene3D" id="3.40.50.300">
    <property type="entry name" value="P-loop containing nucleotide triphosphate hydrolases"/>
    <property type="match status" value="1"/>
</dbReference>
<evidence type="ECO:0000259" key="1">
    <source>
        <dbReference type="Pfam" id="PF13175"/>
    </source>
</evidence>